<name>A0ABS2ZW46_9VIBR</name>
<evidence type="ECO:0000313" key="1">
    <source>
        <dbReference type="EMBL" id="MBN3576471.1"/>
    </source>
</evidence>
<sequence>MFQVHTPNRLVSKFNVLAQPTRPMNIADSTLSRLAGLSNQKQWILFTAECPRPDYEQFSSYNVSCKKIIQMKSSQTQTEFEIVVKAIKSGNASAVVASDNIELVEQSLLRDLACQYHCEVFFVENQFKQLH</sequence>
<dbReference type="EMBL" id="JAFHLB010000002">
    <property type="protein sequence ID" value="MBN3576471.1"/>
    <property type="molecule type" value="Genomic_DNA"/>
</dbReference>
<keyword evidence="2" id="KW-1185">Reference proteome</keyword>
<dbReference type="Gene3D" id="3.40.50.300">
    <property type="entry name" value="P-loop containing nucleotide triphosphate hydrolases"/>
    <property type="match status" value="1"/>
</dbReference>
<organism evidence="1 2">
    <name type="scientific">Vibrio neptunius</name>
    <dbReference type="NCBI Taxonomy" id="170651"/>
    <lineage>
        <taxon>Bacteria</taxon>
        <taxon>Pseudomonadati</taxon>
        <taxon>Pseudomonadota</taxon>
        <taxon>Gammaproteobacteria</taxon>
        <taxon>Vibrionales</taxon>
        <taxon>Vibrionaceae</taxon>
        <taxon>Vibrio</taxon>
    </lineage>
</organism>
<evidence type="ECO:0000313" key="2">
    <source>
        <dbReference type="Proteomes" id="UP000779070"/>
    </source>
</evidence>
<dbReference type="RefSeq" id="WP_206368717.1">
    <property type="nucleotide sequence ID" value="NZ_CAWPTM010000101.1"/>
</dbReference>
<protein>
    <recommendedName>
        <fullName evidence="3">50S ribosomal protein L7ae</fullName>
    </recommendedName>
</protein>
<comment type="caution">
    <text evidence="1">The sequence shown here is derived from an EMBL/GenBank/DDBJ whole genome shotgun (WGS) entry which is preliminary data.</text>
</comment>
<dbReference type="InterPro" id="IPR027417">
    <property type="entry name" value="P-loop_NTPase"/>
</dbReference>
<dbReference type="Proteomes" id="UP000779070">
    <property type="component" value="Unassembled WGS sequence"/>
</dbReference>
<evidence type="ECO:0008006" key="3">
    <source>
        <dbReference type="Google" id="ProtNLM"/>
    </source>
</evidence>
<accession>A0ABS2ZW46</accession>
<reference evidence="1 2" key="1">
    <citation type="submission" date="2021-02" db="EMBL/GenBank/DDBJ databases">
        <title>Draft Genome Sequences of 5 Vibrio neptunius Strains Isolated From of Bivalve Hatcheries.</title>
        <authorList>
            <person name="Galvis F."/>
            <person name="Barja J.L."/>
            <person name="Lemos M.L."/>
            <person name="Balado M."/>
        </authorList>
    </citation>
    <scope>NUCLEOTIDE SEQUENCE [LARGE SCALE GENOMIC DNA]</scope>
    <source>
        <strain evidence="1 2">PP-145.98</strain>
    </source>
</reference>
<gene>
    <name evidence="1" type="ORF">JYA62_02155</name>
</gene>
<proteinExistence type="predicted"/>